<dbReference type="InterPro" id="IPR037185">
    <property type="entry name" value="EmrE-like"/>
</dbReference>
<feature type="transmembrane region" description="Helical" evidence="6">
    <location>
        <begin position="68"/>
        <end position="91"/>
    </location>
</feature>
<evidence type="ECO:0000313" key="9">
    <source>
        <dbReference type="Proteomes" id="UP000252182"/>
    </source>
</evidence>
<dbReference type="EMBL" id="CP031124">
    <property type="protein sequence ID" value="AXF84726.1"/>
    <property type="molecule type" value="Genomic_DNA"/>
</dbReference>
<dbReference type="KEGG" id="hyf:DTO96_100436"/>
<dbReference type="InterPro" id="IPR000620">
    <property type="entry name" value="EamA_dom"/>
</dbReference>
<evidence type="ECO:0000313" key="8">
    <source>
        <dbReference type="EMBL" id="AXF84726.1"/>
    </source>
</evidence>
<evidence type="ECO:0000259" key="7">
    <source>
        <dbReference type="Pfam" id="PF00892"/>
    </source>
</evidence>
<feature type="transmembrane region" description="Helical" evidence="6">
    <location>
        <begin position="218"/>
        <end position="239"/>
    </location>
</feature>
<keyword evidence="5 6" id="KW-0472">Membrane</keyword>
<accession>A0A345D8N8</accession>
<gene>
    <name evidence="8" type="ORF">DTO96_100436</name>
</gene>
<keyword evidence="2" id="KW-1003">Cell membrane</keyword>
<feature type="transmembrane region" description="Helical" evidence="6">
    <location>
        <begin position="276"/>
        <end position="296"/>
    </location>
</feature>
<sequence>MSRDNHTLVYFKLILTTLFWGGTWVAAHVLVQEVPPFTGAFVRFSIAVAALAWVVWRHEGRWPRLNRSNAMTLFWLGFTGIFLYSYCFLTGLKYISAGRGALVIAFNPVLVALVAWLGYKERMTWLKGTGIVLALIGCVLVISNGHPERLLQGEIGLGELLILGCVVSWTAYTFIGRQATQSLSPLVTTFYASVVGMVLLGIAAVGETPWQLIPHFSWTAWMCLFYLGIFGTATAYTWFTDSVKVIGAARTAPFINLTPLSGVLFSALILGERLHIMVLLGGLVTVVGVMMTVWAGHAKSQPHFEK</sequence>
<feature type="transmembrane region" description="Helical" evidence="6">
    <location>
        <begin position="97"/>
        <end position="117"/>
    </location>
</feature>
<dbReference type="Pfam" id="PF00892">
    <property type="entry name" value="EamA"/>
    <property type="match status" value="2"/>
</dbReference>
<evidence type="ECO:0000256" key="1">
    <source>
        <dbReference type="ARBA" id="ARBA00004651"/>
    </source>
</evidence>
<dbReference type="GO" id="GO:0005886">
    <property type="term" value="C:plasma membrane"/>
    <property type="evidence" value="ECO:0007669"/>
    <property type="project" value="UniProtKB-SubCell"/>
</dbReference>
<dbReference type="PANTHER" id="PTHR32322:SF18">
    <property type="entry name" value="S-ADENOSYLMETHIONINE_S-ADENOSYLHOMOCYSTEINE TRANSPORTER"/>
    <property type="match status" value="1"/>
</dbReference>
<evidence type="ECO:0000256" key="2">
    <source>
        <dbReference type="ARBA" id="ARBA00022475"/>
    </source>
</evidence>
<dbReference type="RefSeq" id="WP_114561997.1">
    <property type="nucleotide sequence ID" value="NZ_CP031124.1"/>
</dbReference>
<feature type="domain" description="EamA" evidence="7">
    <location>
        <begin position="10"/>
        <end position="142"/>
    </location>
</feature>
<organism evidence="8 9">
    <name type="scientific">Ephemeroptericola cinctiostellae</name>
    <dbReference type="NCBI Taxonomy" id="2268024"/>
    <lineage>
        <taxon>Bacteria</taxon>
        <taxon>Pseudomonadati</taxon>
        <taxon>Pseudomonadota</taxon>
        <taxon>Betaproteobacteria</taxon>
        <taxon>Burkholderiales</taxon>
        <taxon>Burkholderiaceae</taxon>
        <taxon>Ephemeroptericola</taxon>
    </lineage>
</organism>
<feature type="transmembrane region" description="Helical" evidence="6">
    <location>
        <begin position="155"/>
        <end position="175"/>
    </location>
</feature>
<dbReference type="OrthoDB" id="5186724at2"/>
<evidence type="ECO:0000256" key="3">
    <source>
        <dbReference type="ARBA" id="ARBA00022692"/>
    </source>
</evidence>
<feature type="domain" description="EamA" evidence="7">
    <location>
        <begin position="157"/>
        <end position="293"/>
    </location>
</feature>
<protein>
    <submittedName>
        <fullName evidence="8">S-adenosylmethionine/S-adenosylhomocysteine transporter</fullName>
    </submittedName>
</protein>
<evidence type="ECO:0000256" key="4">
    <source>
        <dbReference type="ARBA" id="ARBA00022989"/>
    </source>
</evidence>
<dbReference type="Gene3D" id="1.10.3730.20">
    <property type="match status" value="1"/>
</dbReference>
<feature type="transmembrane region" description="Helical" evidence="6">
    <location>
        <begin position="37"/>
        <end position="56"/>
    </location>
</feature>
<dbReference type="SUPFAM" id="SSF103481">
    <property type="entry name" value="Multidrug resistance efflux transporter EmrE"/>
    <property type="match status" value="2"/>
</dbReference>
<keyword evidence="9" id="KW-1185">Reference proteome</keyword>
<comment type="subcellular location">
    <subcellularLocation>
        <location evidence="1">Cell membrane</location>
        <topology evidence="1">Multi-pass membrane protein</topology>
    </subcellularLocation>
</comment>
<dbReference type="PANTHER" id="PTHR32322">
    <property type="entry name" value="INNER MEMBRANE TRANSPORTER"/>
    <property type="match status" value="1"/>
</dbReference>
<dbReference type="Proteomes" id="UP000252182">
    <property type="component" value="Chromosome"/>
</dbReference>
<feature type="transmembrane region" description="Helical" evidence="6">
    <location>
        <begin position="124"/>
        <end position="143"/>
    </location>
</feature>
<dbReference type="InterPro" id="IPR050638">
    <property type="entry name" value="AA-Vitamin_Transporters"/>
</dbReference>
<evidence type="ECO:0000256" key="6">
    <source>
        <dbReference type="SAM" id="Phobius"/>
    </source>
</evidence>
<feature type="transmembrane region" description="Helical" evidence="6">
    <location>
        <begin position="9"/>
        <end position="31"/>
    </location>
</feature>
<proteinExistence type="predicted"/>
<name>A0A345D8N8_9BURK</name>
<feature type="transmembrane region" description="Helical" evidence="6">
    <location>
        <begin position="251"/>
        <end position="270"/>
    </location>
</feature>
<keyword evidence="3 6" id="KW-0812">Transmembrane</keyword>
<evidence type="ECO:0000256" key="5">
    <source>
        <dbReference type="ARBA" id="ARBA00023136"/>
    </source>
</evidence>
<dbReference type="AlphaFoldDB" id="A0A345D8N8"/>
<feature type="transmembrane region" description="Helical" evidence="6">
    <location>
        <begin position="187"/>
        <end position="206"/>
    </location>
</feature>
<keyword evidence="4 6" id="KW-1133">Transmembrane helix</keyword>
<reference evidence="9" key="1">
    <citation type="submission" date="2018-07" db="EMBL/GenBank/DDBJ databases">
        <authorList>
            <person name="Kim H."/>
        </authorList>
    </citation>
    <scope>NUCLEOTIDE SEQUENCE [LARGE SCALE GENOMIC DNA]</scope>
    <source>
        <strain evidence="9">F02</strain>
    </source>
</reference>